<dbReference type="AlphaFoldDB" id="A0A0G4HPN1"/>
<keyword evidence="1" id="KW-0732">Signal</keyword>
<evidence type="ECO:0000313" key="2">
    <source>
        <dbReference type="EMBL" id="CEM46130.1"/>
    </source>
</evidence>
<accession>A0A0G4HPN1</accession>
<dbReference type="PhylomeDB" id="A0A0G4HPN1"/>
<name>A0A0G4HPN1_9ALVE</name>
<reference evidence="2" key="1">
    <citation type="submission" date="2014-11" db="EMBL/GenBank/DDBJ databases">
        <authorList>
            <person name="Otto D Thomas"/>
            <person name="Naeem Raeece"/>
        </authorList>
    </citation>
    <scope>NUCLEOTIDE SEQUENCE</scope>
</reference>
<dbReference type="EMBL" id="CDMZ01003374">
    <property type="protein sequence ID" value="CEM46130.1"/>
    <property type="molecule type" value="Genomic_DNA"/>
</dbReference>
<organism evidence="2">
    <name type="scientific">Chromera velia CCMP2878</name>
    <dbReference type="NCBI Taxonomy" id="1169474"/>
    <lineage>
        <taxon>Eukaryota</taxon>
        <taxon>Sar</taxon>
        <taxon>Alveolata</taxon>
        <taxon>Colpodellida</taxon>
        <taxon>Chromeraceae</taxon>
        <taxon>Chromera</taxon>
    </lineage>
</organism>
<feature type="chain" id="PRO_5005191827" description="SnoaL-like domain-containing protein" evidence="1">
    <location>
        <begin position="27"/>
        <end position="134"/>
    </location>
</feature>
<evidence type="ECO:0000256" key="1">
    <source>
        <dbReference type="SAM" id="SignalP"/>
    </source>
</evidence>
<gene>
    <name evidence="2" type="ORF">Cvel_29814</name>
</gene>
<feature type="signal peptide" evidence="1">
    <location>
        <begin position="1"/>
        <end position="26"/>
    </location>
</feature>
<evidence type="ECO:0008006" key="3">
    <source>
        <dbReference type="Google" id="ProtNLM"/>
    </source>
</evidence>
<dbReference type="VEuPathDB" id="CryptoDB:Cvel_29814"/>
<proteinExistence type="predicted"/>
<protein>
    <recommendedName>
        <fullName evidence="3">SnoaL-like domain-containing protein</fullName>
    </recommendedName>
</protein>
<sequence length="134" mass="15086">MCGIRACAPVACLCLLLCELMQETAAFSLRMAAASPKFSSSQIVEMTKRYTDLQLSGDPAQKAKAEEMIADDYVFRGPIIGPFTRKDLQAQQGKFNLQDAFPDYKVSVWGFTTDPENPQRCYYFMRYCATHTSK</sequence>